<keyword evidence="3" id="KW-0804">Transcription</keyword>
<dbReference type="Proteomes" id="UP001389717">
    <property type="component" value="Unassembled WGS sequence"/>
</dbReference>
<evidence type="ECO:0000313" key="5">
    <source>
        <dbReference type="EMBL" id="MEL3971112.1"/>
    </source>
</evidence>
<name>A0ABU9K4V4_9BACI</name>
<dbReference type="SMART" id="SM00530">
    <property type="entry name" value="HTH_XRE"/>
    <property type="match status" value="1"/>
</dbReference>
<dbReference type="PANTHER" id="PTHR46797">
    <property type="entry name" value="HTH-TYPE TRANSCRIPTIONAL REGULATOR"/>
    <property type="match status" value="1"/>
</dbReference>
<protein>
    <submittedName>
        <fullName evidence="5">Helix-turn-helix transcriptional regulator</fullName>
    </submittedName>
</protein>
<dbReference type="InterPro" id="IPR001387">
    <property type="entry name" value="Cro/C1-type_HTH"/>
</dbReference>
<feature type="domain" description="HTH cro/C1-type" evidence="4">
    <location>
        <begin position="15"/>
        <end position="69"/>
    </location>
</feature>
<keyword evidence="2" id="KW-0238">DNA-binding</keyword>
<dbReference type="InterPro" id="IPR050807">
    <property type="entry name" value="TransReg_Diox_bact_type"/>
</dbReference>
<dbReference type="RefSeq" id="WP_341980009.1">
    <property type="nucleotide sequence ID" value="NZ_JBBYAF010000003.1"/>
</dbReference>
<evidence type="ECO:0000256" key="1">
    <source>
        <dbReference type="ARBA" id="ARBA00023015"/>
    </source>
</evidence>
<evidence type="ECO:0000259" key="4">
    <source>
        <dbReference type="PROSITE" id="PS50943"/>
    </source>
</evidence>
<dbReference type="CDD" id="cd00093">
    <property type="entry name" value="HTH_XRE"/>
    <property type="match status" value="1"/>
</dbReference>
<dbReference type="Gene3D" id="1.10.260.40">
    <property type="entry name" value="lambda repressor-like DNA-binding domains"/>
    <property type="match status" value="1"/>
</dbReference>
<evidence type="ECO:0000256" key="2">
    <source>
        <dbReference type="ARBA" id="ARBA00023125"/>
    </source>
</evidence>
<gene>
    <name evidence="5" type="ORF">AAEO50_02375</name>
</gene>
<keyword evidence="6" id="KW-1185">Reference proteome</keyword>
<evidence type="ECO:0000313" key="6">
    <source>
        <dbReference type="Proteomes" id="UP001389717"/>
    </source>
</evidence>
<organism evidence="5 6">
    <name type="scientific">Rossellomorea oryzaecorticis</name>
    <dbReference type="NCBI Taxonomy" id="1396505"/>
    <lineage>
        <taxon>Bacteria</taxon>
        <taxon>Bacillati</taxon>
        <taxon>Bacillota</taxon>
        <taxon>Bacilli</taxon>
        <taxon>Bacillales</taxon>
        <taxon>Bacillaceae</taxon>
        <taxon>Rossellomorea</taxon>
    </lineage>
</organism>
<accession>A0ABU9K4V4</accession>
<reference evidence="5 6" key="1">
    <citation type="submission" date="2024-04" db="EMBL/GenBank/DDBJ databases">
        <title>Bacillus oryzaecorticis sp. nov., a moderately halophilic bacterium isolated from rice husks.</title>
        <authorList>
            <person name="Zhu H.-S."/>
        </authorList>
    </citation>
    <scope>NUCLEOTIDE SEQUENCE [LARGE SCALE GENOMIC DNA]</scope>
    <source>
        <strain evidence="5 6">ZC255</strain>
    </source>
</reference>
<dbReference type="PANTHER" id="PTHR46797:SF23">
    <property type="entry name" value="HTH-TYPE TRANSCRIPTIONAL REGULATOR SUTR"/>
    <property type="match status" value="1"/>
</dbReference>
<proteinExistence type="predicted"/>
<comment type="caution">
    <text evidence="5">The sequence shown here is derived from an EMBL/GenBank/DDBJ whole genome shotgun (WGS) entry which is preliminary data.</text>
</comment>
<sequence>MDLHNDLHEIIGKYIRKERKLQKLTIEELAELAGVDHTHLGNIERGGVNPTIVTLFKIAAGLNLNDPFVMLTEANNKLYPLFQEEVKKRTIKKR</sequence>
<dbReference type="InterPro" id="IPR010982">
    <property type="entry name" value="Lambda_DNA-bd_dom_sf"/>
</dbReference>
<dbReference type="EMBL" id="JBBYAF010000003">
    <property type="protein sequence ID" value="MEL3971112.1"/>
    <property type="molecule type" value="Genomic_DNA"/>
</dbReference>
<dbReference type="SUPFAM" id="SSF47413">
    <property type="entry name" value="lambda repressor-like DNA-binding domains"/>
    <property type="match status" value="1"/>
</dbReference>
<dbReference type="PROSITE" id="PS50943">
    <property type="entry name" value="HTH_CROC1"/>
    <property type="match status" value="1"/>
</dbReference>
<dbReference type="Pfam" id="PF01381">
    <property type="entry name" value="HTH_3"/>
    <property type="match status" value="1"/>
</dbReference>
<keyword evidence="1" id="KW-0805">Transcription regulation</keyword>
<evidence type="ECO:0000256" key="3">
    <source>
        <dbReference type="ARBA" id="ARBA00023163"/>
    </source>
</evidence>